<dbReference type="OrthoDB" id="9796789at2"/>
<feature type="domain" description="Flagellin C-terminal" evidence="6">
    <location>
        <begin position="1880"/>
        <end position="1964"/>
    </location>
</feature>
<dbReference type="GO" id="GO:0005576">
    <property type="term" value="C:extracellular region"/>
    <property type="evidence" value="ECO:0007669"/>
    <property type="project" value="UniProtKB-SubCell"/>
</dbReference>
<evidence type="ECO:0000313" key="8">
    <source>
        <dbReference type="Proteomes" id="UP000005104"/>
    </source>
</evidence>
<accession>H5XV80</accession>
<dbReference type="PANTHER" id="PTHR42792:SF2">
    <property type="entry name" value="FLAGELLIN"/>
    <property type="match status" value="1"/>
</dbReference>
<dbReference type="PANTHER" id="PTHR42792">
    <property type="entry name" value="FLAGELLIN"/>
    <property type="match status" value="1"/>
</dbReference>
<evidence type="ECO:0000256" key="3">
    <source>
        <dbReference type="ARBA" id="ARBA00023143"/>
    </source>
</evidence>
<dbReference type="Gene3D" id="1.20.1330.10">
    <property type="entry name" value="f41 fragment of flagellin, N-terminal domain"/>
    <property type="match status" value="2"/>
</dbReference>
<gene>
    <name evidence="7" type="ORF">DesyoDRAFT_2612</name>
</gene>
<feature type="domain" description="Flagellin N-terminal" evidence="5">
    <location>
        <begin position="3"/>
        <end position="138"/>
    </location>
</feature>
<dbReference type="EMBL" id="CM001441">
    <property type="protein sequence ID" value="EHQ89678.1"/>
    <property type="molecule type" value="Genomic_DNA"/>
</dbReference>
<comment type="function">
    <text evidence="4">Flagellin is the subunit protein which polymerizes to form the filaments of bacterial flagella.</text>
</comment>
<evidence type="ECO:0000313" key="7">
    <source>
        <dbReference type="EMBL" id="EHQ89678.1"/>
    </source>
</evidence>
<dbReference type="InterPro" id="IPR046358">
    <property type="entry name" value="Flagellin_C"/>
</dbReference>
<dbReference type="PRINTS" id="PR00207">
    <property type="entry name" value="FLAGELLIN"/>
</dbReference>
<dbReference type="GO" id="GO:0005198">
    <property type="term" value="F:structural molecule activity"/>
    <property type="evidence" value="ECO:0007669"/>
    <property type="project" value="UniProtKB-UniRule"/>
</dbReference>
<keyword evidence="4" id="KW-0964">Secreted</keyword>
<keyword evidence="8" id="KW-1185">Reference proteome</keyword>
<comment type="similarity">
    <text evidence="1 4">Belongs to the bacterial flagellin family.</text>
</comment>
<evidence type="ECO:0000256" key="4">
    <source>
        <dbReference type="RuleBase" id="RU362073"/>
    </source>
</evidence>
<keyword evidence="3 4" id="KW-0975">Bacterial flagellum</keyword>
<evidence type="ECO:0000256" key="2">
    <source>
        <dbReference type="ARBA" id="ARBA00020110"/>
    </source>
</evidence>
<dbReference type="eggNOG" id="COG1344">
    <property type="taxonomic scope" value="Bacteria"/>
</dbReference>
<dbReference type="InterPro" id="IPR001492">
    <property type="entry name" value="Flagellin"/>
</dbReference>
<dbReference type="InterPro" id="IPR001029">
    <property type="entry name" value="Flagellin_N"/>
</dbReference>
<reference evidence="7 8" key="1">
    <citation type="submission" date="2011-11" db="EMBL/GenBank/DDBJ databases">
        <title>The Noncontiguous Finished genome of Desulfosporosinus youngiae DSM 17734.</title>
        <authorList>
            <consortium name="US DOE Joint Genome Institute (JGI-PGF)"/>
            <person name="Lucas S."/>
            <person name="Han J."/>
            <person name="Lapidus A."/>
            <person name="Cheng J.-F."/>
            <person name="Goodwin L."/>
            <person name="Pitluck S."/>
            <person name="Peters L."/>
            <person name="Ovchinnikova G."/>
            <person name="Lu M."/>
            <person name="Land M.L."/>
            <person name="Hauser L."/>
            <person name="Pester M."/>
            <person name="Spring S."/>
            <person name="Ollivier B."/>
            <person name="Rattei T."/>
            <person name="Klenk H.-P."/>
            <person name="Wagner M."/>
            <person name="Loy A."/>
            <person name="Woyke T.J."/>
        </authorList>
    </citation>
    <scope>NUCLEOTIDE SEQUENCE [LARGE SCALE GENOMIC DNA]</scope>
    <source>
        <strain evidence="7 8">DSM 17734</strain>
    </source>
</reference>
<evidence type="ECO:0000256" key="1">
    <source>
        <dbReference type="ARBA" id="ARBA00005709"/>
    </source>
</evidence>
<dbReference type="Pfam" id="PF00669">
    <property type="entry name" value="Flagellin_N"/>
    <property type="match status" value="1"/>
</dbReference>
<sequence length="1965" mass="201191">MIINHNIASLNIYNKLATNTANSAKSLEKLSSGLRINKAGDDAAGLAISEKMRAQIRGLNQASRNAQDGISLIQTAEGALSETQSILQRMRELATQASNDTNTDSDRGEIQKEVNQLTSEINRIGNTSEFNAIKLLKGDLNATATQTAKVTGAQVVGNIDIIAASTNASATGDALTTAEISAIGGASATGDVAYDANLANGGPKVELTSATATGTGLGDVAISELSGITVTGTKDVSGPTVVGKTVAVLTGTGEGVTLDVNQRNDYTLTGTKDMKAALAPVLTGVSAGPLTSDLDAIATDLKLNGVDVALTNVKLLDGSGTPIEMDDLVDGLQADIDAVFDGADHNGVTFTVGNDNGKLTITSSEQYASAQVAIEATAASATLGLTVNAVTDRTATGGIEVSRTDAIAVGGVIPERFEIFNTNYKAATTDQVFAGGLGDAVGNISAGLNEISISLNGDLAKTVSVTAKNYDGAAGNEVIDFLDDLNASLDTEFGAGKIEAVLNSANKIEFRTKETSIEITGGGLLTNHLGNAATYSDITANNQLTVNANGLEKTITLNTGVYTDADVNTAASRTFTNDAGTDSLVIAATAGQGRDANAVSVEFTAGAGALTAEWDGTSNKITVRLSTTAAQNTAALIEDAIQGLGTAGIVALTDGSELDLSGWTVTGTGAYVAGNITDTDLDQAALSLRGGTTAAATAFQSAFDKAFGGDVAVTWNAATDKISIEDQYGSVRSTLEIVGGSAVDTLGLGAGDVDITQGTGNELTLTIGTKTETVYLTETNHASAEAFAADLQTKIQAKGGDFGNVTVSVEDNKLVFSTGDSAKELEISGASTSAVKHMLSDPSDPDTFADATYTAKANTINLTINGTTRNVTISEGTSEAAALTGANNATLNEDLSSLAVDLTLNGQAVALNEVKKLDGSGTPIDIGQLTQRLQADIDAVFDGTAHDGVQFTVGNNGNKLTITSIQKGTEAEVAITANAASAKLGLTADALTDNSAAGSGLNGANGAYDLSVAADQAAFLTVLQAELNAKFGENTTIASFDGDDQLVLTNNDESRGTGSTIVVNNGTVATALGAAGLSAQGGENTDLTVTFNGNTINIMLDEGNYTATELAAELQTKINNPAITVVIENDKVAFKTNGVGDTLTIQSGGALAHLVNTAAEPDFVTTQIGTGNNELELKVGTTTGTISLSNETYDLTRSAGKDAFLTDINTQLDEVFGANNVVASFGGEAAGAVNPVEVITQSVREERGIYTLNIAEAFTTNNTQINIGGVLDGVGVVQGGVDIAIGSGVIGGIDTDTAITTQQQAQAIEAALLLDSDFTDRFEVARTGSTLTFTEKEAQATGVNLQVKLDTTINTVGGAYDLDVVNNSAVEVRGEYNLTLTKQFAAGDQLTINGTTYHAVANDAILGDNEFKVGTTLENQRDNLITAINLANPDPDDQLDASPRLGLQHTIVLKEKSGQATGVKLENAVTAGNSLVLTNSLEGKDSTIEVVGGSAESFLNLADTVHVQGTENNELTLTLNGDTQTIALDIADYSTGGKTAQDFLNNINTKLEDAFGAGKISASFNGQNQITFTTTNVGDSLSVDGGGAVSHLVASNDASDFTIAVDGSDNNKLNITAGGLTKEITLANGNYDFSVSADRETFLADMNTKLSAAFGDGNIEAAFDGDNKLVLTNSLTGSISTLTAVTGTAQAALGLQTAAYVQGRNANNTSTLEIDGIQADITLNAGTYTVGGMASDLQNQIRAVAGLENATVNYTDGSFVITSGQDGSAGSVKVTADEMAKTLGLDRATTTAGADSVGQGIRLQVGANYNQSMTVDISDMRSVALKVSGGAAQAGAEVEASDGAKAKYVAITNVTDGTDNTNIEFALDVSSFESATAAISVLNDAIAAVSSERSKLGAFQNRLEHTIANLSTTSENMTGAESRIRDVDMAKEMMEFQKNNILAQAATAMLAQANQQPQGVLQLLR</sequence>
<keyword evidence="7" id="KW-0282">Flagellum</keyword>
<proteinExistence type="inferred from homology"/>
<keyword evidence="7" id="KW-0966">Cell projection</keyword>
<keyword evidence="7" id="KW-0969">Cilium</keyword>
<dbReference type="SUPFAM" id="SSF64518">
    <property type="entry name" value="Phase 1 flagellin"/>
    <property type="match status" value="2"/>
</dbReference>
<evidence type="ECO:0000259" key="5">
    <source>
        <dbReference type="Pfam" id="PF00669"/>
    </source>
</evidence>
<name>H5XV80_9FIRM</name>
<dbReference type="Proteomes" id="UP000005104">
    <property type="component" value="Chromosome"/>
</dbReference>
<dbReference type="Pfam" id="PF00700">
    <property type="entry name" value="Flagellin_C"/>
    <property type="match status" value="1"/>
</dbReference>
<dbReference type="STRING" id="768710.DesyoDRAFT_2612"/>
<dbReference type="GO" id="GO:0009288">
    <property type="term" value="C:bacterial-type flagellum"/>
    <property type="evidence" value="ECO:0007669"/>
    <property type="project" value="UniProtKB-SubCell"/>
</dbReference>
<evidence type="ECO:0000259" key="6">
    <source>
        <dbReference type="Pfam" id="PF00700"/>
    </source>
</evidence>
<dbReference type="HOGENOM" id="CLU_234518_0_0_9"/>
<protein>
    <recommendedName>
        <fullName evidence="2 4">Flagellin</fullName>
    </recommendedName>
</protein>
<comment type="subcellular location">
    <subcellularLocation>
        <location evidence="4">Secreted</location>
    </subcellularLocation>
    <subcellularLocation>
        <location evidence="4">Bacterial flagellum</location>
    </subcellularLocation>
</comment>
<dbReference type="Gene3D" id="3.30.70.2120">
    <property type="match status" value="1"/>
</dbReference>
<dbReference type="RefSeq" id="WP_007783583.1">
    <property type="nucleotide sequence ID" value="NZ_CM001441.1"/>
</dbReference>
<organism evidence="7 8">
    <name type="scientific">Desulfosporosinus youngiae DSM 17734</name>
    <dbReference type="NCBI Taxonomy" id="768710"/>
    <lineage>
        <taxon>Bacteria</taxon>
        <taxon>Bacillati</taxon>
        <taxon>Bacillota</taxon>
        <taxon>Clostridia</taxon>
        <taxon>Eubacteriales</taxon>
        <taxon>Desulfitobacteriaceae</taxon>
        <taxon>Desulfosporosinus</taxon>
    </lineage>
</organism>